<dbReference type="SUPFAM" id="SSF52047">
    <property type="entry name" value="RNI-like"/>
    <property type="match status" value="1"/>
</dbReference>
<accession>A0A433QW74</accession>
<dbReference type="PANTHER" id="PTHR46433">
    <property type="entry name" value="ANK_REP_REGION DOMAIN-CONTAINING PROTEIN-RELATED"/>
    <property type="match status" value="1"/>
</dbReference>
<evidence type="ECO:0000313" key="2">
    <source>
        <dbReference type="Proteomes" id="UP000274822"/>
    </source>
</evidence>
<keyword evidence="2" id="KW-1185">Reference proteome</keyword>
<name>A0A433QW74_9FUNG</name>
<comment type="caution">
    <text evidence="1">The sequence shown here is derived from an EMBL/GenBank/DDBJ whole genome shotgun (WGS) entry which is preliminary data.</text>
</comment>
<dbReference type="PANTHER" id="PTHR46433:SF1">
    <property type="entry name" value="ANKYRIN REPEAT-CONTAINING PROTEIN"/>
    <property type="match status" value="1"/>
</dbReference>
<evidence type="ECO:0000313" key="1">
    <source>
        <dbReference type="EMBL" id="RUS34008.1"/>
    </source>
</evidence>
<dbReference type="AlphaFoldDB" id="A0A433QW74"/>
<sequence>MENLYRKAHRLQREVLQNPHLTHIELLSKLEPYVAKSYGKVLDQGLTLKGRFCSVTKSLYQRRNTRDAISSINTKEILNILEIDAYALIADHERRKLLCTGPHEALDRFQDLRQNIKAENEALIRRLEGGWVLDKKWDMTIHTPEEEKNILNVLFDDKTPHTSLEFVNSRYLTKEHFNTLAFQGRKHHITSVDLRGAQAFNNSGFKALHNACGDFLEYLNLSCCPQLTFVGHVENPPWIKSLTSLDVTSSQVFPAYFPSLKRLVMKECANRQEIQLQTPLLERLDLPNCPVLQCLQLDNTKLMEVILTHNSNLKTLDIALLFTQPFLRQIDLQG</sequence>
<gene>
    <name evidence="1" type="ORF">BC938DRAFT_482844</name>
</gene>
<dbReference type="InterPro" id="IPR032675">
    <property type="entry name" value="LRR_dom_sf"/>
</dbReference>
<protein>
    <submittedName>
        <fullName evidence="1">Uncharacterized protein</fullName>
    </submittedName>
</protein>
<feature type="non-terminal residue" evidence="1">
    <location>
        <position position="334"/>
    </location>
</feature>
<dbReference type="Gene3D" id="3.80.10.10">
    <property type="entry name" value="Ribonuclease Inhibitor"/>
    <property type="match status" value="1"/>
</dbReference>
<dbReference type="Proteomes" id="UP000274822">
    <property type="component" value="Unassembled WGS sequence"/>
</dbReference>
<dbReference type="EMBL" id="RBNJ01000791">
    <property type="protein sequence ID" value="RUS34008.1"/>
    <property type="molecule type" value="Genomic_DNA"/>
</dbReference>
<organism evidence="1 2">
    <name type="scientific">Jimgerdemannia flammicorona</name>
    <dbReference type="NCBI Taxonomy" id="994334"/>
    <lineage>
        <taxon>Eukaryota</taxon>
        <taxon>Fungi</taxon>
        <taxon>Fungi incertae sedis</taxon>
        <taxon>Mucoromycota</taxon>
        <taxon>Mucoromycotina</taxon>
        <taxon>Endogonomycetes</taxon>
        <taxon>Endogonales</taxon>
        <taxon>Endogonaceae</taxon>
        <taxon>Jimgerdemannia</taxon>
    </lineage>
</organism>
<proteinExistence type="predicted"/>
<reference evidence="1 2" key="1">
    <citation type="journal article" date="2018" name="New Phytol.">
        <title>Phylogenomics of Endogonaceae and evolution of mycorrhizas within Mucoromycota.</title>
        <authorList>
            <person name="Chang Y."/>
            <person name="Desiro A."/>
            <person name="Na H."/>
            <person name="Sandor L."/>
            <person name="Lipzen A."/>
            <person name="Clum A."/>
            <person name="Barry K."/>
            <person name="Grigoriev I.V."/>
            <person name="Martin F.M."/>
            <person name="Stajich J.E."/>
            <person name="Smith M.E."/>
            <person name="Bonito G."/>
            <person name="Spatafora J.W."/>
        </authorList>
    </citation>
    <scope>NUCLEOTIDE SEQUENCE [LARGE SCALE GENOMIC DNA]</scope>
    <source>
        <strain evidence="1 2">AD002</strain>
    </source>
</reference>